<name>A0A0K8QPK0_9GAMM</name>
<evidence type="ECO:0000313" key="1">
    <source>
        <dbReference type="EMBL" id="GAN43835.1"/>
    </source>
</evidence>
<dbReference type="AlphaFoldDB" id="A0A0K8QPK0"/>
<dbReference type="EMBL" id="DF952378">
    <property type="protein sequence ID" value="GAN43835.1"/>
    <property type="molecule type" value="Genomic_DNA"/>
</dbReference>
<protein>
    <submittedName>
        <fullName evidence="2">Uncharacterized protein</fullName>
    </submittedName>
</protein>
<dbReference type="EMBL" id="DF970235">
    <property type="protein sequence ID" value="GAP66819.1"/>
    <property type="molecule type" value="Genomic_DNA"/>
</dbReference>
<evidence type="ECO:0000313" key="2">
    <source>
        <dbReference type="EMBL" id="GAP66819.1"/>
    </source>
</evidence>
<dbReference type="RefSeq" id="WP_062537405.1">
    <property type="nucleotide sequence ID" value="NZ_DF970235.1"/>
</dbReference>
<accession>A0A0K8QPK0</accession>
<dbReference type="Proteomes" id="UP000253740">
    <property type="component" value="Unassembled WGS sequence"/>
</dbReference>
<sequence length="72" mass="8684">MTILAVPLSAESRWSGDLLCWEVRCRECGDWWPCDTDYWHRDRRRSNEPQRVCRACQCGRWAQTKRIERRAA</sequence>
<reference evidence="1" key="1">
    <citation type="submission" date="2015-03" db="EMBL/GenBank/DDBJ databases">
        <title>Draft genome sequence of Mizugakiibacter sediminis skMP5.</title>
        <authorList>
            <person name="Watanabe T."/>
            <person name="Kojima H."/>
            <person name="Fukui M."/>
        </authorList>
    </citation>
    <scope>NUCLEOTIDE SEQUENCE</scope>
    <source>
        <strain evidence="1">SkMP5</strain>
    </source>
</reference>
<organism evidence="2">
    <name type="scientific">Mizugakiibacter sediminis</name>
    <dbReference type="NCBI Taxonomy" id="1475481"/>
    <lineage>
        <taxon>Bacteria</taxon>
        <taxon>Pseudomonadati</taxon>
        <taxon>Pseudomonadota</taxon>
        <taxon>Gammaproteobacteria</taxon>
        <taxon>Lysobacterales</taxon>
        <taxon>Rhodanobacteraceae</taxon>
        <taxon>Mizugakiibacter</taxon>
    </lineage>
</organism>
<gene>
    <name evidence="1" type="ORF">MBSD_0348</name>
    <name evidence="2" type="ORF">MBSD_n2134</name>
</gene>
<reference evidence="2" key="2">
    <citation type="submission" date="2015-08" db="EMBL/GenBank/DDBJ databases">
        <title>Complete DNA Sequence of Pseudomonas syringae pv. actinidiae, the Causal Agent of Kiwifruit Canker Disease.</title>
        <authorList>
            <person name="Rikkerink E.H.A."/>
            <person name="Fineran P.C."/>
        </authorList>
    </citation>
    <scope>NUCLEOTIDE SEQUENCE</scope>
    <source>
        <strain evidence="2">SkMP5</strain>
    </source>
</reference>
<dbReference type="HOGENOM" id="CLU_2717922_0_0_6"/>
<evidence type="ECO:0000313" key="3">
    <source>
        <dbReference type="Proteomes" id="UP000253740"/>
    </source>
</evidence>
<dbReference type="OrthoDB" id="5892231at2"/>
<dbReference type="STRING" id="1475481.GCA_000953855_02182"/>
<keyword evidence="3" id="KW-1185">Reference proteome</keyword>
<proteinExistence type="predicted"/>